<keyword evidence="11" id="KW-0156">Chromatin regulator</keyword>
<dbReference type="GeneID" id="103060210"/>
<feature type="compositionally biased region" description="Basic residues" evidence="18">
    <location>
        <begin position="624"/>
        <end position="640"/>
    </location>
</feature>
<dbReference type="InterPro" id="IPR047356">
    <property type="entry name" value="MBT_L3MBTL2_rpt1"/>
</dbReference>
<dbReference type="Proteomes" id="UP000695026">
    <property type="component" value="Unplaced"/>
</dbReference>
<feature type="region of interest" description="Disordered" evidence="18">
    <location>
        <begin position="614"/>
        <end position="642"/>
    </location>
</feature>
<protein>
    <recommendedName>
        <fullName evidence="3">Lethal(3)malignant brain tumor-like protein 2</fullName>
    </recommendedName>
</protein>
<dbReference type="InterPro" id="IPR012313">
    <property type="entry name" value="Znf_FCS"/>
</dbReference>
<dbReference type="InterPro" id="IPR047357">
    <property type="entry name" value="MBT_L3MBTL2_rpt2"/>
</dbReference>
<evidence type="ECO:0000256" key="14">
    <source>
        <dbReference type="ARBA" id="ARBA00023242"/>
    </source>
</evidence>
<dbReference type="GO" id="GO:0003682">
    <property type="term" value="F:chromatin binding"/>
    <property type="evidence" value="ECO:0007669"/>
    <property type="project" value="TreeGrafter"/>
</dbReference>
<feature type="domain" description="FCS-type" evidence="19">
    <location>
        <begin position="86"/>
        <end position="121"/>
    </location>
</feature>
<keyword evidence="9" id="KW-0862">Zinc</keyword>
<feature type="repeat" description="MBT" evidence="17">
    <location>
        <begin position="402"/>
        <end position="505"/>
    </location>
</feature>
<evidence type="ECO:0000313" key="20">
    <source>
        <dbReference type="Proteomes" id="UP000695026"/>
    </source>
</evidence>
<dbReference type="InterPro" id="IPR038603">
    <property type="entry name" value="Znf_FCS_sf"/>
</dbReference>
<feature type="region of interest" description="Disordered" evidence="18">
    <location>
        <begin position="711"/>
        <end position="762"/>
    </location>
</feature>
<evidence type="ECO:0000259" key="19">
    <source>
        <dbReference type="PROSITE" id="PS51024"/>
    </source>
</evidence>
<evidence type="ECO:0000256" key="10">
    <source>
        <dbReference type="ARBA" id="ARBA00022843"/>
    </source>
</evidence>
<keyword evidence="6" id="KW-0479">Metal-binding</keyword>
<comment type="function">
    <text evidence="15">Putative Polycomb group (PcG) protein. PcG proteins maintain the transcriptionally repressive state of genes, probably via a modification of chromatin, rendering it heritably changed in its expressibility. Its association with a chromatin-remodeling complex suggests that it may contribute to prevent expression of genes that trigger the cell into mitosis. Binds to monomethylated and dimethylated 'Lys-20' on histone H4. Binds histone H3 peptides that are monomethylated or dimethylated on 'Lys-4', 'Lys-9' or 'Lys-27'.</text>
</comment>
<dbReference type="AlphaFoldDB" id="A0A9F2N4H9"/>
<dbReference type="FunFam" id="3.30.60.160:FF:000001">
    <property type="entry name" value="MBT domain-containing protein 1 isoform X1"/>
    <property type="match status" value="1"/>
</dbReference>
<feature type="repeat" description="MBT" evidence="17">
    <location>
        <begin position="513"/>
        <end position="609"/>
    </location>
</feature>
<evidence type="ECO:0000256" key="5">
    <source>
        <dbReference type="ARBA" id="ARBA00022553"/>
    </source>
</evidence>
<organism evidence="20 21">
    <name type="scientific">Python bivittatus</name>
    <name type="common">Burmese python</name>
    <name type="synonym">Python molurus bivittatus</name>
    <dbReference type="NCBI Taxonomy" id="176946"/>
    <lineage>
        <taxon>Eukaryota</taxon>
        <taxon>Metazoa</taxon>
        <taxon>Chordata</taxon>
        <taxon>Craniata</taxon>
        <taxon>Vertebrata</taxon>
        <taxon>Euteleostomi</taxon>
        <taxon>Lepidosauria</taxon>
        <taxon>Squamata</taxon>
        <taxon>Bifurcata</taxon>
        <taxon>Unidentata</taxon>
        <taxon>Episquamata</taxon>
        <taxon>Toxicofera</taxon>
        <taxon>Serpentes</taxon>
        <taxon>Henophidia</taxon>
        <taxon>Pythonidae</taxon>
        <taxon>Python</taxon>
    </lineage>
</organism>
<dbReference type="FunFam" id="2.30.30.140:FF:000032">
    <property type="entry name" value="MBT domain-containing protein 1 isoform X1"/>
    <property type="match status" value="1"/>
</dbReference>
<dbReference type="Pfam" id="PF21319">
    <property type="entry name" value="zf-FCS_1"/>
    <property type="match status" value="1"/>
</dbReference>
<keyword evidence="20" id="KW-1185">Reference proteome</keyword>
<comment type="subunit">
    <text evidence="2">Part of the E2F6.com-1 complex in G0 phase composed of E2F6, MGA, MAX, TFDP1, CBX3, BAT8, EUHMTASE1, RING1, RNF2, MBLR, BAT8 and YAF2.</text>
</comment>
<dbReference type="PANTHER" id="PTHR12247">
    <property type="entry name" value="POLYCOMB GROUP PROTEIN"/>
    <property type="match status" value="1"/>
</dbReference>
<dbReference type="Pfam" id="PF02820">
    <property type="entry name" value="MBT"/>
    <property type="match status" value="4"/>
</dbReference>
<evidence type="ECO:0000256" key="15">
    <source>
        <dbReference type="ARBA" id="ARBA00025314"/>
    </source>
</evidence>
<dbReference type="CTD" id="83746"/>
<keyword evidence="13" id="KW-0804">Transcription</keyword>
<feature type="region of interest" description="Disordered" evidence="18">
    <location>
        <begin position="1"/>
        <end position="88"/>
    </location>
</feature>
<dbReference type="GO" id="GO:0006325">
    <property type="term" value="P:chromatin organization"/>
    <property type="evidence" value="ECO:0007669"/>
    <property type="project" value="UniProtKB-KW"/>
</dbReference>
<dbReference type="GO" id="GO:0045892">
    <property type="term" value="P:negative regulation of DNA-templated transcription"/>
    <property type="evidence" value="ECO:0007669"/>
    <property type="project" value="TreeGrafter"/>
</dbReference>
<evidence type="ECO:0000256" key="9">
    <source>
        <dbReference type="ARBA" id="ARBA00022833"/>
    </source>
</evidence>
<feature type="compositionally biased region" description="Basic and acidic residues" evidence="18">
    <location>
        <begin position="681"/>
        <end position="692"/>
    </location>
</feature>
<gene>
    <name evidence="21" type="primary">L3MBTL2</name>
</gene>
<evidence type="ECO:0000256" key="8">
    <source>
        <dbReference type="ARBA" id="ARBA00022771"/>
    </source>
</evidence>
<dbReference type="CDD" id="cd20124">
    <property type="entry name" value="MBT_L3MBTL2_rpt2"/>
    <property type="match status" value="1"/>
</dbReference>
<evidence type="ECO:0000256" key="11">
    <source>
        <dbReference type="ARBA" id="ARBA00022853"/>
    </source>
</evidence>
<reference evidence="21" key="1">
    <citation type="submission" date="2025-08" db="UniProtKB">
        <authorList>
            <consortium name="RefSeq"/>
        </authorList>
    </citation>
    <scope>IDENTIFICATION</scope>
    <source>
        <tissue evidence="21">Liver</tissue>
    </source>
</reference>
<dbReference type="CDD" id="cd20100">
    <property type="entry name" value="MBT_dSfmbt-like_rpt4"/>
    <property type="match status" value="1"/>
</dbReference>
<dbReference type="PROSITE" id="PS51079">
    <property type="entry name" value="MBT"/>
    <property type="match status" value="4"/>
</dbReference>
<evidence type="ECO:0000256" key="18">
    <source>
        <dbReference type="SAM" id="MobiDB-lite"/>
    </source>
</evidence>
<dbReference type="InterPro" id="IPR050548">
    <property type="entry name" value="PcG_chromatin_remod_factors"/>
</dbReference>
<feature type="repeat" description="MBT" evidence="17">
    <location>
        <begin position="184"/>
        <end position="288"/>
    </location>
</feature>
<evidence type="ECO:0000256" key="7">
    <source>
        <dbReference type="ARBA" id="ARBA00022737"/>
    </source>
</evidence>
<dbReference type="GO" id="GO:0008270">
    <property type="term" value="F:zinc ion binding"/>
    <property type="evidence" value="ECO:0007669"/>
    <property type="project" value="UniProtKB-KW"/>
</dbReference>
<dbReference type="PROSITE" id="PS51024">
    <property type="entry name" value="ZF_FCS"/>
    <property type="match status" value="1"/>
</dbReference>
<dbReference type="Gene3D" id="3.30.60.160">
    <property type="match status" value="1"/>
</dbReference>
<keyword evidence="10" id="KW-0832">Ubl conjugation</keyword>
<comment type="subcellular location">
    <subcellularLocation>
        <location evidence="1">Nucleus</location>
    </subcellularLocation>
</comment>
<feature type="compositionally biased region" description="Acidic residues" evidence="18">
    <location>
        <begin position="22"/>
        <end position="32"/>
    </location>
</feature>
<feature type="region of interest" description="Disordered" evidence="18">
    <location>
        <begin position="659"/>
        <end position="696"/>
    </location>
</feature>
<dbReference type="InterPro" id="IPR004092">
    <property type="entry name" value="Mbt"/>
</dbReference>
<dbReference type="SMART" id="SM00561">
    <property type="entry name" value="MBT"/>
    <property type="match status" value="4"/>
</dbReference>
<dbReference type="PANTHER" id="PTHR12247:SF64">
    <property type="entry name" value="LETHAL(3)MALIGNANT BRAIN TUMOR-LIKE PROTEIN 2"/>
    <property type="match status" value="1"/>
</dbReference>
<evidence type="ECO:0000256" key="4">
    <source>
        <dbReference type="ARBA" id="ARBA00022499"/>
    </source>
</evidence>
<keyword evidence="5" id="KW-0597">Phosphoprotein</keyword>
<dbReference type="RefSeq" id="XP_007425740.1">
    <property type="nucleotide sequence ID" value="XM_007425678.3"/>
</dbReference>
<dbReference type="CDD" id="cd20121">
    <property type="entry name" value="MBT_L3MBTL2_rpt1"/>
    <property type="match status" value="1"/>
</dbReference>
<dbReference type="Gene3D" id="2.30.30.140">
    <property type="match status" value="4"/>
</dbReference>
<evidence type="ECO:0000313" key="21">
    <source>
        <dbReference type="RefSeq" id="XP_007425740.1"/>
    </source>
</evidence>
<keyword evidence="8 16" id="KW-0863">Zinc-finger</keyword>
<keyword evidence="12" id="KW-0805">Transcription regulation</keyword>
<proteinExistence type="predicted"/>
<evidence type="ECO:0000256" key="17">
    <source>
        <dbReference type="PROSITE-ProRule" id="PRU00459"/>
    </source>
</evidence>
<evidence type="ECO:0000256" key="3">
    <source>
        <dbReference type="ARBA" id="ARBA00015504"/>
    </source>
</evidence>
<evidence type="ECO:0000256" key="16">
    <source>
        <dbReference type="PROSITE-ProRule" id="PRU00367"/>
    </source>
</evidence>
<dbReference type="FunFam" id="2.30.30.140:FF:000015">
    <property type="entry name" value="MBT domain-containing protein 1 isoform X1"/>
    <property type="match status" value="1"/>
</dbReference>
<dbReference type="KEGG" id="pbi:103060210"/>
<evidence type="ECO:0000256" key="6">
    <source>
        <dbReference type="ARBA" id="ARBA00022723"/>
    </source>
</evidence>
<evidence type="ECO:0000256" key="13">
    <source>
        <dbReference type="ARBA" id="ARBA00023163"/>
    </source>
</evidence>
<keyword evidence="14" id="KW-0539">Nucleus</keyword>
<dbReference type="GO" id="GO:0005634">
    <property type="term" value="C:nucleus"/>
    <property type="evidence" value="ECO:0007669"/>
    <property type="project" value="UniProtKB-SubCell"/>
</dbReference>
<evidence type="ECO:0000256" key="12">
    <source>
        <dbReference type="ARBA" id="ARBA00023015"/>
    </source>
</evidence>
<dbReference type="GO" id="GO:0042393">
    <property type="term" value="F:histone binding"/>
    <property type="evidence" value="ECO:0007669"/>
    <property type="project" value="TreeGrafter"/>
</dbReference>
<feature type="compositionally biased region" description="Low complexity" evidence="18">
    <location>
        <begin position="43"/>
        <end position="52"/>
    </location>
</feature>
<feature type="compositionally biased region" description="Basic and acidic residues" evidence="18">
    <location>
        <begin position="1"/>
        <end position="12"/>
    </location>
</feature>
<keyword evidence="4" id="KW-1017">Isopeptide bond</keyword>
<dbReference type="FunFam" id="2.30.30.140:FF:000019">
    <property type="entry name" value="MBT domain-containing protein 1 isoform X1"/>
    <property type="match status" value="1"/>
</dbReference>
<accession>A0A9F2N4H9</accession>
<dbReference type="SUPFAM" id="SSF63748">
    <property type="entry name" value="Tudor/PWWP/MBT"/>
    <property type="match status" value="4"/>
</dbReference>
<feature type="repeat" description="MBT" evidence="17">
    <location>
        <begin position="296"/>
        <end position="396"/>
    </location>
</feature>
<evidence type="ECO:0000256" key="2">
    <source>
        <dbReference type="ARBA" id="ARBA00011444"/>
    </source>
</evidence>
<evidence type="ECO:0000256" key="1">
    <source>
        <dbReference type="ARBA" id="ARBA00004123"/>
    </source>
</evidence>
<sequence>MERKEGELEPPIHCKSSSLEQMAEEEEEDDLDLYGGYTFRQYSSSEESGSTSYLEDSSENEVADHEAGEVPPSPSQIQTPSTHMPDDNGSEPAVCEMCGIVGTKDAFFSKTKRFCSVSCSRSYSSNSKKASILARLQGKPPTKKAKVLHKAAWSAKIGAFLHIQGTGQLADGTLTGQDALIVGFDWGAYLQDHGCKAAPVSSFKHVPLYDQWEDVIKGLKVEVLNSDAVLPSRVYWIASVVKIAGYKALLRYEGFENDSSRDFWVNLGTMEVHPIGWCAINSKILVPPQTIHSKFTNWRGYLMKKLVGARTIPVDFHLKMTEGMKYPFRQGMRVEVVNKACISQTRMAVVDTVIGGRLRLLYEDGDSDDDFWCHMWSPLIHPVGWSRRVGHSIKKTEKNSDMANHPTFRKIYCDAVPYLFKKVRAVYPAGGWFEEGMKLEAIDPLNPGNICVATVCKVLLDGYLMLGIDGTASESDSDWFCYHGSLHSIFPAGFCKNNNIELTPPKGYDVKIFSWASYLDKTKSKSAPARLFNVDCPSHGFKVGAKIEAVDLMEPRLICVATVKRVVNRLLRIHFDGWDSEYDQWVDCESPDIYPVGWCELIGYQLQPPVVPEPESPALAKEVSKKKRKPYGKKRKKMTAKTRSIKEAAKKVIVPKTKEETKVTKKLPASKSKEGTPTVSKMKEATHTESKTSSKPPSEIFVAVQVKEEMPDDSRVGLEVPQLSVPVKDEDMDQEAPANPMTIGCKKDEGMEPESPESPIADGCFKDGSMEVEVATNLDAICYLKDGVKEPVPQASSIAIACLKDEDVKAEATASPVLISCLKDEDVD</sequence>
<name>A0A9F2N4H9_PYTBI</name>
<keyword evidence="7" id="KW-0677">Repeat</keyword>
<dbReference type="OrthoDB" id="5800688at2759"/>